<reference evidence="2 3" key="1">
    <citation type="journal article" date="2018" name="PLoS Genet.">
        <title>Population sequencing reveals clonal diversity and ancestral inbreeding in the grapevine cultivar Chardonnay.</title>
        <authorList>
            <person name="Roach M.J."/>
            <person name="Johnson D.L."/>
            <person name="Bohlmann J."/>
            <person name="van Vuuren H.J."/>
            <person name="Jones S.J."/>
            <person name="Pretorius I.S."/>
            <person name="Schmidt S.A."/>
            <person name="Borneman A.R."/>
        </authorList>
    </citation>
    <scope>NUCLEOTIDE SEQUENCE [LARGE SCALE GENOMIC DNA]</scope>
    <source>
        <strain evidence="3">cv. Chardonnay</strain>
        <tissue evidence="2">Leaf</tissue>
    </source>
</reference>
<evidence type="ECO:0000313" key="2">
    <source>
        <dbReference type="EMBL" id="RVW43275.1"/>
    </source>
</evidence>
<protein>
    <recommendedName>
        <fullName evidence="1">Reverse transcriptase zinc-binding domain-containing protein</fullName>
    </recommendedName>
</protein>
<dbReference type="AlphaFoldDB" id="A0A438E665"/>
<feature type="domain" description="Reverse transcriptase zinc-binding" evidence="1">
    <location>
        <begin position="157"/>
        <end position="190"/>
    </location>
</feature>
<accession>A0A438E665</accession>
<name>A0A438E665_VITVI</name>
<dbReference type="Proteomes" id="UP000288805">
    <property type="component" value="Unassembled WGS sequence"/>
</dbReference>
<organism evidence="2 3">
    <name type="scientific">Vitis vinifera</name>
    <name type="common">Grape</name>
    <dbReference type="NCBI Taxonomy" id="29760"/>
    <lineage>
        <taxon>Eukaryota</taxon>
        <taxon>Viridiplantae</taxon>
        <taxon>Streptophyta</taxon>
        <taxon>Embryophyta</taxon>
        <taxon>Tracheophyta</taxon>
        <taxon>Spermatophyta</taxon>
        <taxon>Magnoliopsida</taxon>
        <taxon>eudicotyledons</taxon>
        <taxon>Gunneridae</taxon>
        <taxon>Pentapetalae</taxon>
        <taxon>rosids</taxon>
        <taxon>Vitales</taxon>
        <taxon>Vitaceae</taxon>
        <taxon>Viteae</taxon>
        <taxon>Vitis</taxon>
    </lineage>
</organism>
<evidence type="ECO:0000313" key="3">
    <source>
        <dbReference type="Proteomes" id="UP000288805"/>
    </source>
</evidence>
<dbReference type="Pfam" id="PF13966">
    <property type="entry name" value="zf-RVT"/>
    <property type="match status" value="1"/>
</dbReference>
<dbReference type="EMBL" id="QGNW01001382">
    <property type="protein sequence ID" value="RVW43275.1"/>
    <property type="molecule type" value="Genomic_DNA"/>
</dbReference>
<comment type="caution">
    <text evidence="2">The sequence shown here is derived from an EMBL/GenBank/DDBJ whole genome shotgun (WGS) entry which is preliminary data.</text>
</comment>
<dbReference type="InterPro" id="IPR026960">
    <property type="entry name" value="RVT-Znf"/>
</dbReference>
<sequence length="318" mass="36040">MILVGEVDNLEELAVNWVQGGEVVFFLLGLPLGASYKLVAVWDGCKVEIRENWKGFLWGGALEKKWKKIIRGEFEEEERGWRSGVVRGSYRVRARVADLWEYRGVRGNWNTRFVRNLNDWELGVMEHGLESLDSFKGEFLHLEGLLGKGFDFGSGSKKRVDFDQKCALCKRESESIDHIILHCDEARLLWQLVFSIFECLVRCLSESDNSQLSGLFQDSVRCCYGSMDLKTLWPTLQVQPGHCTWALSQHRKDHLCMLILRGKVFLILRMVKESDTSQQLFTKNGEAACSAFGSGSKNIAPENLAIACTSLIGTHQIG</sequence>
<gene>
    <name evidence="2" type="ORF">CK203_105927</name>
</gene>
<evidence type="ECO:0000259" key="1">
    <source>
        <dbReference type="Pfam" id="PF13966"/>
    </source>
</evidence>
<proteinExistence type="predicted"/>